<dbReference type="EMBL" id="KY031224">
    <property type="protein sequence ID" value="ATU82975.1"/>
    <property type="molecule type" value="mRNA"/>
</dbReference>
<proteinExistence type="evidence at transcript level"/>
<evidence type="ECO:0000256" key="1">
    <source>
        <dbReference type="SAM" id="SignalP"/>
    </source>
</evidence>
<dbReference type="AlphaFoldDB" id="A0A2K8JV82"/>
<evidence type="ECO:0000313" key="2">
    <source>
        <dbReference type="EMBL" id="ATU82975.1"/>
    </source>
</evidence>
<accession>A0A2K8JV82</accession>
<sequence length="75" mass="8640">MFCHSSLLMACLFQWLTPIFSKSSSTSANQHFRGRPLFRFPGKVSRKSYKKNKTKKKCIFNMLPALPQIPTLGNF</sequence>
<name>A0A2K8JV82_PRIPG</name>
<reference evidence="2" key="1">
    <citation type="submission" date="2016-10" db="EMBL/GenBank/DDBJ databases">
        <title>The assassin bug Pristhesancus plagipennis produces two different types of venom.</title>
        <authorList>
            <person name="Walker A.A."/>
            <person name="Herzig V."/>
            <person name="Jin J."/>
            <person name="Fry B.G."/>
            <person name="King G.F."/>
        </authorList>
    </citation>
    <scope>NUCLEOTIDE SEQUENCE</scope>
    <source>
        <tissue evidence="2">Venom/labial glands</tissue>
    </source>
</reference>
<feature type="chain" id="PRO_5014978853" description="Secreted protein" evidence="1">
    <location>
        <begin position="22"/>
        <end position="75"/>
    </location>
</feature>
<feature type="signal peptide" evidence="1">
    <location>
        <begin position="1"/>
        <end position="21"/>
    </location>
</feature>
<evidence type="ECO:0008006" key="3">
    <source>
        <dbReference type="Google" id="ProtNLM"/>
    </source>
</evidence>
<protein>
    <recommendedName>
        <fullName evidence="3">Secreted protein</fullName>
    </recommendedName>
</protein>
<organism evidence="2">
    <name type="scientific">Pristhesancus plagipennis</name>
    <name type="common">Common assassin bug</name>
    <dbReference type="NCBI Taxonomy" id="1955184"/>
    <lineage>
        <taxon>Eukaryota</taxon>
        <taxon>Metazoa</taxon>
        <taxon>Ecdysozoa</taxon>
        <taxon>Arthropoda</taxon>
        <taxon>Hexapoda</taxon>
        <taxon>Insecta</taxon>
        <taxon>Pterygota</taxon>
        <taxon>Neoptera</taxon>
        <taxon>Paraneoptera</taxon>
        <taxon>Hemiptera</taxon>
        <taxon>Heteroptera</taxon>
        <taxon>Panheteroptera</taxon>
        <taxon>Cimicomorpha</taxon>
        <taxon>Reduviidae</taxon>
        <taxon>Harpactorinae</taxon>
        <taxon>Harpactorini</taxon>
        <taxon>Pristhesancus</taxon>
    </lineage>
</organism>
<keyword evidence="1" id="KW-0732">Signal</keyword>